<dbReference type="EMBL" id="JANCPR020000037">
    <property type="protein sequence ID" value="MDJ1136189.1"/>
    <property type="molecule type" value="Genomic_DNA"/>
</dbReference>
<proteinExistence type="predicted"/>
<accession>A0ABT7A4B2</accession>
<dbReference type="InterPro" id="IPR036379">
    <property type="entry name" value="A-amylase_inhib_sf"/>
</dbReference>
<evidence type="ECO:0000313" key="2">
    <source>
        <dbReference type="EMBL" id="MDJ1136189.1"/>
    </source>
</evidence>
<dbReference type="Gene3D" id="2.60.40.20">
    <property type="entry name" value="Alpha-amylase inhibitor"/>
    <property type="match status" value="1"/>
</dbReference>
<sequence length="123" mass="12820">MRARRAAVGSLVVTAAMGVGALAGAGPVQAAPGTSVAPATSVASMKSVQAGAPSAAARMCVKTHAENKAHGYLVRVTNKCGRTVKVKIIMRLAKDSRCFTLKKGQSRYRETQGIGTWKKTVFC</sequence>
<keyword evidence="3" id="KW-1185">Reference proteome</keyword>
<comment type="caution">
    <text evidence="2">The sequence shown here is derived from an EMBL/GenBank/DDBJ whole genome shotgun (WGS) entry which is preliminary data.</text>
</comment>
<evidence type="ECO:0000313" key="3">
    <source>
        <dbReference type="Proteomes" id="UP001214441"/>
    </source>
</evidence>
<protein>
    <submittedName>
        <fullName evidence="2">Uncharacterized protein</fullName>
    </submittedName>
</protein>
<feature type="chain" id="PRO_5045486808" evidence="1">
    <location>
        <begin position="31"/>
        <end position="123"/>
    </location>
</feature>
<evidence type="ECO:0000256" key="1">
    <source>
        <dbReference type="SAM" id="SignalP"/>
    </source>
</evidence>
<organism evidence="2 3">
    <name type="scientific">Streptomyces iconiensis</name>
    <dbReference type="NCBI Taxonomy" id="1384038"/>
    <lineage>
        <taxon>Bacteria</taxon>
        <taxon>Bacillati</taxon>
        <taxon>Actinomycetota</taxon>
        <taxon>Actinomycetes</taxon>
        <taxon>Kitasatosporales</taxon>
        <taxon>Streptomycetaceae</taxon>
        <taxon>Streptomyces</taxon>
    </lineage>
</organism>
<gene>
    <name evidence="2" type="ORF">NMN56_030440</name>
</gene>
<reference evidence="2 3" key="1">
    <citation type="submission" date="2023-05" db="EMBL/GenBank/DDBJ databases">
        <title>Streptantibioticus silvisoli sp. nov., acidotolerant actinomycetes 1 from pine litter.</title>
        <authorList>
            <person name="Swiecimska M."/>
            <person name="Golinska P."/>
            <person name="Sangal V."/>
            <person name="Wachnowicz B."/>
            <person name="Goodfellow M."/>
        </authorList>
    </citation>
    <scope>NUCLEOTIDE SEQUENCE [LARGE SCALE GENOMIC DNA]</scope>
    <source>
        <strain evidence="2 3">DSM 42109</strain>
    </source>
</reference>
<keyword evidence="1" id="KW-0732">Signal</keyword>
<feature type="signal peptide" evidence="1">
    <location>
        <begin position="1"/>
        <end position="30"/>
    </location>
</feature>
<name>A0ABT7A4B2_9ACTN</name>
<dbReference type="RefSeq" id="WP_274043018.1">
    <property type="nucleotide sequence ID" value="NZ_JANCPR020000037.1"/>
</dbReference>
<dbReference type="Proteomes" id="UP001214441">
    <property type="component" value="Unassembled WGS sequence"/>
</dbReference>